<keyword evidence="2" id="KW-1185">Reference proteome</keyword>
<protein>
    <submittedName>
        <fullName evidence="1">Uncharacterized protein</fullName>
    </submittedName>
</protein>
<accession>A0A484NQT3</accession>
<sequence>MAAADLSRSSIVFVELCSDRRVLT</sequence>
<name>A0A484NQT3_9ASTE</name>
<organism evidence="1 2">
    <name type="scientific">Cuscuta campestris</name>
    <dbReference type="NCBI Taxonomy" id="132261"/>
    <lineage>
        <taxon>Eukaryota</taxon>
        <taxon>Viridiplantae</taxon>
        <taxon>Streptophyta</taxon>
        <taxon>Embryophyta</taxon>
        <taxon>Tracheophyta</taxon>
        <taxon>Spermatophyta</taxon>
        <taxon>Magnoliopsida</taxon>
        <taxon>eudicotyledons</taxon>
        <taxon>Gunneridae</taxon>
        <taxon>Pentapetalae</taxon>
        <taxon>asterids</taxon>
        <taxon>lamiids</taxon>
        <taxon>Solanales</taxon>
        <taxon>Convolvulaceae</taxon>
        <taxon>Cuscuteae</taxon>
        <taxon>Cuscuta</taxon>
        <taxon>Cuscuta subgen. Grammica</taxon>
        <taxon>Cuscuta sect. Cleistogrammica</taxon>
    </lineage>
</organism>
<proteinExistence type="predicted"/>
<dbReference type="EMBL" id="OOIL02006798">
    <property type="protein sequence ID" value="VFR02285.1"/>
    <property type="molecule type" value="Genomic_DNA"/>
</dbReference>
<gene>
    <name evidence="1" type="ORF">CCAM_LOCUS44060</name>
</gene>
<feature type="non-terminal residue" evidence="1">
    <location>
        <position position="24"/>
    </location>
</feature>
<reference evidence="1 2" key="1">
    <citation type="submission" date="2018-04" db="EMBL/GenBank/DDBJ databases">
        <authorList>
            <person name="Vogel A."/>
        </authorList>
    </citation>
    <scope>NUCLEOTIDE SEQUENCE [LARGE SCALE GENOMIC DNA]</scope>
</reference>
<dbReference type="Proteomes" id="UP000595140">
    <property type="component" value="Unassembled WGS sequence"/>
</dbReference>
<dbReference type="AlphaFoldDB" id="A0A484NQT3"/>
<evidence type="ECO:0000313" key="1">
    <source>
        <dbReference type="EMBL" id="VFR02285.1"/>
    </source>
</evidence>
<evidence type="ECO:0000313" key="2">
    <source>
        <dbReference type="Proteomes" id="UP000595140"/>
    </source>
</evidence>